<proteinExistence type="predicted"/>
<sequence>MKKILCVFFLTLVCLSCEEKTEKKVQETTSTETEQDTVPTLIGDFVYADEAALFRGEDFIYNVEIDSLSRSLANQVKAYKTDDFEMVPVKVRGKIKQSPGQSGIRENLELREIIAVLADSTKNKSKE</sequence>
<evidence type="ECO:0000313" key="1">
    <source>
        <dbReference type="EMBL" id="MFC4026773.1"/>
    </source>
</evidence>
<comment type="caution">
    <text evidence="1">The sequence shown here is derived from an EMBL/GenBank/DDBJ whole genome shotgun (WGS) entry which is preliminary data.</text>
</comment>
<organism evidence="1 2">
    <name type="scientific">Zunongwangia endophytica</name>
    <dbReference type="NCBI Taxonomy" id="1808945"/>
    <lineage>
        <taxon>Bacteria</taxon>
        <taxon>Pseudomonadati</taxon>
        <taxon>Bacteroidota</taxon>
        <taxon>Flavobacteriia</taxon>
        <taxon>Flavobacteriales</taxon>
        <taxon>Flavobacteriaceae</taxon>
        <taxon>Zunongwangia</taxon>
    </lineage>
</organism>
<accession>A0ABV8H6Y6</accession>
<keyword evidence="2" id="KW-1185">Reference proteome</keyword>
<dbReference type="Proteomes" id="UP001595793">
    <property type="component" value="Unassembled WGS sequence"/>
</dbReference>
<reference evidence="2" key="1">
    <citation type="journal article" date="2019" name="Int. J. Syst. Evol. Microbiol.">
        <title>The Global Catalogue of Microorganisms (GCM) 10K type strain sequencing project: providing services to taxonomists for standard genome sequencing and annotation.</title>
        <authorList>
            <consortium name="The Broad Institute Genomics Platform"/>
            <consortium name="The Broad Institute Genome Sequencing Center for Infectious Disease"/>
            <person name="Wu L."/>
            <person name="Ma J."/>
        </authorList>
    </citation>
    <scope>NUCLEOTIDE SEQUENCE [LARGE SCALE GENOMIC DNA]</scope>
    <source>
        <strain evidence="2">CECT 9128</strain>
    </source>
</reference>
<evidence type="ECO:0000313" key="2">
    <source>
        <dbReference type="Proteomes" id="UP001595793"/>
    </source>
</evidence>
<dbReference type="RefSeq" id="WP_290235681.1">
    <property type="nucleotide sequence ID" value="NZ_JAUFPZ010000002.1"/>
</dbReference>
<evidence type="ECO:0008006" key="3">
    <source>
        <dbReference type="Google" id="ProtNLM"/>
    </source>
</evidence>
<protein>
    <recommendedName>
        <fullName evidence="3">NlpE C-terminal OB domain-containing protein</fullName>
    </recommendedName>
</protein>
<dbReference type="EMBL" id="JBHSAS010000006">
    <property type="protein sequence ID" value="MFC4026773.1"/>
    <property type="molecule type" value="Genomic_DNA"/>
</dbReference>
<name>A0ABV8H6Y6_9FLAO</name>
<gene>
    <name evidence="1" type="ORF">ACFOS1_05110</name>
</gene>